<accession>A0A420WVB9</accession>
<evidence type="ECO:0000313" key="3">
    <source>
        <dbReference type="Proteomes" id="UP000281975"/>
    </source>
</evidence>
<gene>
    <name evidence="2" type="ORF">C7446_2237</name>
</gene>
<dbReference type="Pfam" id="PF13466">
    <property type="entry name" value="STAS_2"/>
    <property type="match status" value="1"/>
</dbReference>
<evidence type="ECO:0000259" key="1">
    <source>
        <dbReference type="Pfam" id="PF13466"/>
    </source>
</evidence>
<dbReference type="Proteomes" id="UP000281975">
    <property type="component" value="Unassembled WGS sequence"/>
</dbReference>
<dbReference type="OrthoDB" id="6174465at2"/>
<dbReference type="RefSeq" id="WP_121173172.1">
    <property type="nucleotide sequence ID" value="NZ_RBIN01000006.1"/>
</dbReference>
<keyword evidence="3" id="KW-1185">Reference proteome</keyword>
<protein>
    <submittedName>
        <fullName evidence="2">Phospholipid transport system transporter-binding protein</fullName>
    </submittedName>
</protein>
<proteinExistence type="predicted"/>
<dbReference type="SUPFAM" id="SSF52091">
    <property type="entry name" value="SpoIIaa-like"/>
    <property type="match status" value="1"/>
</dbReference>
<dbReference type="CDD" id="cd07043">
    <property type="entry name" value="STAS_anti-anti-sigma_factors"/>
    <property type="match status" value="1"/>
</dbReference>
<dbReference type="Gene3D" id="3.30.750.24">
    <property type="entry name" value="STAS domain"/>
    <property type="match status" value="1"/>
</dbReference>
<name>A0A420WVB9_9GAMM</name>
<dbReference type="AlphaFoldDB" id="A0A420WVB9"/>
<dbReference type="InterPro" id="IPR058548">
    <property type="entry name" value="MlaB-like_STAS"/>
</dbReference>
<evidence type="ECO:0000313" key="2">
    <source>
        <dbReference type="EMBL" id="RKR02521.1"/>
    </source>
</evidence>
<comment type="caution">
    <text evidence="2">The sequence shown here is derived from an EMBL/GenBank/DDBJ whole genome shotgun (WGS) entry which is preliminary data.</text>
</comment>
<dbReference type="InterPro" id="IPR036513">
    <property type="entry name" value="STAS_dom_sf"/>
</dbReference>
<dbReference type="EMBL" id="RBIN01000006">
    <property type="protein sequence ID" value="RKR02521.1"/>
    <property type="molecule type" value="Genomic_DNA"/>
</dbReference>
<sequence length="109" mass="12089">METLLERKEVCLQAEAGTLRVTGFPDFDDAAELARAGVSWLESQSCAVTFDACGVHRISSAMLSVMLEWMRAAQRLSLSVDRIVLSERLHELIELADLSEVFPVESETC</sequence>
<feature type="domain" description="MlaB-like STAS" evidence="1">
    <location>
        <begin position="19"/>
        <end position="98"/>
    </location>
</feature>
<organism evidence="2 3">
    <name type="scientific">Kushneria sinocarnis</name>
    <dbReference type="NCBI Taxonomy" id="595502"/>
    <lineage>
        <taxon>Bacteria</taxon>
        <taxon>Pseudomonadati</taxon>
        <taxon>Pseudomonadota</taxon>
        <taxon>Gammaproteobacteria</taxon>
        <taxon>Oceanospirillales</taxon>
        <taxon>Halomonadaceae</taxon>
        <taxon>Kushneria</taxon>
    </lineage>
</organism>
<reference evidence="2 3" key="1">
    <citation type="submission" date="2018-10" db="EMBL/GenBank/DDBJ databases">
        <title>Genomic Encyclopedia of Type Strains, Phase IV (KMG-IV): sequencing the most valuable type-strain genomes for metagenomic binning, comparative biology and taxonomic classification.</title>
        <authorList>
            <person name="Goeker M."/>
        </authorList>
    </citation>
    <scope>NUCLEOTIDE SEQUENCE [LARGE SCALE GENOMIC DNA]</scope>
    <source>
        <strain evidence="2 3">DSM 23229</strain>
    </source>
</reference>